<dbReference type="EMBL" id="WNZW01000001">
    <property type="protein sequence ID" value="MUG44589.1"/>
    <property type="molecule type" value="Genomic_DNA"/>
</dbReference>
<dbReference type="Gene3D" id="1.10.10.10">
    <property type="entry name" value="Winged helix-like DNA-binding domain superfamily/Winged helix DNA-binding domain"/>
    <property type="match status" value="1"/>
</dbReference>
<evidence type="ECO:0000256" key="3">
    <source>
        <dbReference type="ARBA" id="ARBA00023163"/>
    </source>
</evidence>
<dbReference type="Gene3D" id="3.30.450.40">
    <property type="match status" value="1"/>
</dbReference>
<dbReference type="RefSeq" id="WP_155609934.1">
    <property type="nucleotide sequence ID" value="NZ_WNZW01000001.1"/>
</dbReference>
<name>A0A7X2YZ26_9BACL</name>
<keyword evidence="3" id="KW-0804">Transcription</keyword>
<evidence type="ECO:0000256" key="1">
    <source>
        <dbReference type="ARBA" id="ARBA00023015"/>
    </source>
</evidence>
<dbReference type="InterPro" id="IPR016032">
    <property type="entry name" value="Sig_transdc_resp-reg_C-effctor"/>
</dbReference>
<keyword evidence="1" id="KW-0805">Transcription regulation</keyword>
<dbReference type="SUPFAM" id="SSF46894">
    <property type="entry name" value="C-terminal effector domain of the bipartite response regulators"/>
    <property type="match status" value="1"/>
</dbReference>
<dbReference type="PANTHER" id="PTHR44688:SF16">
    <property type="entry name" value="DNA-BINDING TRANSCRIPTIONAL ACTIVATOR DEVR_DOSR"/>
    <property type="match status" value="1"/>
</dbReference>
<gene>
    <name evidence="5" type="ORF">GNP95_06220</name>
</gene>
<keyword evidence="2" id="KW-0238">DNA-binding</keyword>
<reference evidence="5 6" key="1">
    <citation type="submission" date="2019-11" db="EMBL/GenBank/DDBJ databases">
        <title>Draft genome sequences of five Paenibacillus species of dairy origin.</title>
        <authorList>
            <person name="Olajide A.M."/>
            <person name="Chen S."/>
            <person name="Lapointe G."/>
        </authorList>
    </citation>
    <scope>NUCLEOTIDE SEQUENCE [LARGE SCALE GENOMIC DNA]</scope>
    <source>
        <strain evidence="5 6">12CR55</strain>
    </source>
</reference>
<dbReference type="AlphaFoldDB" id="A0A7X2YZ26"/>
<dbReference type="PANTHER" id="PTHR44688">
    <property type="entry name" value="DNA-BINDING TRANSCRIPTIONAL ACTIVATOR DEVR_DOSR"/>
    <property type="match status" value="1"/>
</dbReference>
<dbReference type="GO" id="GO:0045892">
    <property type="term" value="P:negative regulation of DNA-templated transcription"/>
    <property type="evidence" value="ECO:0007669"/>
    <property type="project" value="UniProtKB-ARBA"/>
</dbReference>
<organism evidence="5 6">
    <name type="scientific">Paenibacillus woosongensis</name>
    <dbReference type="NCBI Taxonomy" id="307580"/>
    <lineage>
        <taxon>Bacteria</taxon>
        <taxon>Bacillati</taxon>
        <taxon>Bacillota</taxon>
        <taxon>Bacilli</taxon>
        <taxon>Bacillales</taxon>
        <taxon>Paenibacillaceae</taxon>
        <taxon>Paenibacillus</taxon>
    </lineage>
</organism>
<dbReference type="SMART" id="SM00421">
    <property type="entry name" value="HTH_LUXR"/>
    <property type="match status" value="1"/>
</dbReference>
<evidence type="ECO:0000313" key="6">
    <source>
        <dbReference type="Proteomes" id="UP000447876"/>
    </source>
</evidence>
<proteinExistence type="predicted"/>
<evidence type="ECO:0000259" key="4">
    <source>
        <dbReference type="PROSITE" id="PS50043"/>
    </source>
</evidence>
<dbReference type="InterPro" id="IPR036388">
    <property type="entry name" value="WH-like_DNA-bd_sf"/>
</dbReference>
<accession>A0A7X2YZ26</accession>
<dbReference type="PROSITE" id="PS50043">
    <property type="entry name" value="HTH_LUXR_2"/>
    <property type="match status" value="1"/>
</dbReference>
<protein>
    <submittedName>
        <fullName evidence="5">LuxR family transcriptional regulator</fullName>
    </submittedName>
</protein>
<dbReference type="InterPro" id="IPR029016">
    <property type="entry name" value="GAF-like_dom_sf"/>
</dbReference>
<dbReference type="Proteomes" id="UP000447876">
    <property type="component" value="Unassembled WGS sequence"/>
</dbReference>
<dbReference type="OrthoDB" id="1954582at2"/>
<evidence type="ECO:0000256" key="2">
    <source>
        <dbReference type="ARBA" id="ARBA00023125"/>
    </source>
</evidence>
<dbReference type="GO" id="GO:0003677">
    <property type="term" value="F:DNA binding"/>
    <property type="evidence" value="ECO:0007669"/>
    <property type="project" value="UniProtKB-KW"/>
</dbReference>
<evidence type="ECO:0000313" key="5">
    <source>
        <dbReference type="EMBL" id="MUG44589.1"/>
    </source>
</evidence>
<dbReference type="CDD" id="cd06170">
    <property type="entry name" value="LuxR_C_like"/>
    <property type="match status" value="1"/>
</dbReference>
<feature type="domain" description="HTH luxR-type" evidence="4">
    <location>
        <begin position="178"/>
        <end position="243"/>
    </location>
</feature>
<dbReference type="InterPro" id="IPR000792">
    <property type="entry name" value="Tscrpt_reg_LuxR_C"/>
</dbReference>
<dbReference type="PRINTS" id="PR00038">
    <property type="entry name" value="HTHLUXR"/>
</dbReference>
<sequence>MSEKKVASQQPSSKSAAVFTSKSHFEQILQSNKSLISIFQDCIAHIKEHLSGTYLFLLTDAEGVLIAMDYCKTLEEVVRQSEIRVGMYFTEESCGVNAISEAMAKQGPIYLPPEEHESPFFKTWHCFSTPLTLGSKTIGYLDVSTINANMKSELIAIAKLIPGNMLSSMQSLPEPSPAEERPVQLTERQLHVLRLISQGQTVKSIAIKLNIKECTVNHHKKIIFEKLGVQSSTEAVSIASRMSYL</sequence>
<comment type="caution">
    <text evidence="5">The sequence shown here is derived from an EMBL/GenBank/DDBJ whole genome shotgun (WGS) entry which is preliminary data.</text>
</comment>
<dbReference type="Pfam" id="PF00196">
    <property type="entry name" value="GerE"/>
    <property type="match status" value="1"/>
</dbReference>